<reference evidence="2 3" key="1">
    <citation type="submission" date="2021-11" db="EMBL/GenBank/DDBJ databases">
        <title>Genomic of Niabella pedocola.</title>
        <authorList>
            <person name="Wu T."/>
        </authorList>
    </citation>
    <scope>NUCLEOTIDE SEQUENCE [LARGE SCALE GENOMIC DNA]</scope>
    <source>
        <strain evidence="2 3">JCM 31011</strain>
    </source>
</reference>
<evidence type="ECO:0000313" key="3">
    <source>
        <dbReference type="Proteomes" id="UP001199816"/>
    </source>
</evidence>
<evidence type="ECO:0000313" key="2">
    <source>
        <dbReference type="EMBL" id="MCD2422000.1"/>
    </source>
</evidence>
<comment type="caution">
    <text evidence="2">The sequence shown here is derived from an EMBL/GenBank/DDBJ whole genome shotgun (WGS) entry which is preliminary data.</text>
</comment>
<keyword evidence="1" id="KW-1133">Transmembrane helix</keyword>
<gene>
    <name evidence="2" type="ORF">LQ567_04455</name>
</gene>
<keyword evidence="1" id="KW-0472">Membrane</keyword>
<dbReference type="RefSeq" id="WP_231002904.1">
    <property type="nucleotide sequence ID" value="NZ_JAJNEC010000004.1"/>
</dbReference>
<dbReference type="EMBL" id="JAJNEC010000004">
    <property type="protein sequence ID" value="MCD2422000.1"/>
    <property type="molecule type" value="Genomic_DNA"/>
</dbReference>
<keyword evidence="3" id="KW-1185">Reference proteome</keyword>
<dbReference type="Proteomes" id="UP001199816">
    <property type="component" value="Unassembled WGS sequence"/>
</dbReference>
<evidence type="ECO:0000256" key="1">
    <source>
        <dbReference type="SAM" id="Phobius"/>
    </source>
</evidence>
<feature type="transmembrane region" description="Helical" evidence="1">
    <location>
        <begin position="69"/>
        <end position="89"/>
    </location>
</feature>
<proteinExistence type="predicted"/>
<name>A0ABS8PLL9_9BACT</name>
<organism evidence="2 3">
    <name type="scientific">Niabella pedocola</name>
    <dbReference type="NCBI Taxonomy" id="1752077"/>
    <lineage>
        <taxon>Bacteria</taxon>
        <taxon>Pseudomonadati</taxon>
        <taxon>Bacteroidota</taxon>
        <taxon>Chitinophagia</taxon>
        <taxon>Chitinophagales</taxon>
        <taxon>Chitinophagaceae</taxon>
        <taxon>Niabella</taxon>
    </lineage>
</organism>
<feature type="transmembrane region" description="Helical" evidence="1">
    <location>
        <begin position="95"/>
        <end position="112"/>
    </location>
</feature>
<feature type="transmembrane region" description="Helical" evidence="1">
    <location>
        <begin position="35"/>
        <end position="57"/>
    </location>
</feature>
<sequence length="124" mass="14383">MKRLLDPLFLGYGLAWWLIHSFRWAGAPIPFLNSYLTDFVFVPLVAHVALRIIRVFVVQNETYRIPCSYLVFMALYTSVVFEGLMPAIAKTYTRDAGDVLAYFAGAFFYYGIHQPRWDSAYREP</sequence>
<keyword evidence="1" id="KW-0812">Transmembrane</keyword>
<protein>
    <recommendedName>
        <fullName evidence="4">Magnesium citrate secondary transporter</fullName>
    </recommendedName>
</protein>
<accession>A0ABS8PLL9</accession>
<evidence type="ECO:0008006" key="4">
    <source>
        <dbReference type="Google" id="ProtNLM"/>
    </source>
</evidence>